<evidence type="ECO:0000313" key="5">
    <source>
        <dbReference type="Proteomes" id="UP000626697"/>
    </source>
</evidence>
<gene>
    <name evidence="3" type="primary">ureD</name>
    <name evidence="4" type="ORF">HNP81_001427</name>
</gene>
<dbReference type="Proteomes" id="UP000626697">
    <property type="component" value="Unassembled WGS sequence"/>
</dbReference>
<comment type="similarity">
    <text evidence="1 3">Belongs to the UreD family.</text>
</comment>
<dbReference type="PANTHER" id="PTHR33643:SF1">
    <property type="entry name" value="UREASE ACCESSORY PROTEIN D"/>
    <property type="match status" value="1"/>
</dbReference>
<comment type="function">
    <text evidence="3">Required for maturation of urease via the functional incorporation of the urease nickel metallocenter.</text>
</comment>
<comment type="subunit">
    <text evidence="3">UreD, UreF and UreG form a complex that acts as a GTP-hydrolysis-dependent molecular chaperone, activating the urease apoprotein by helping to assemble the nickel containing metallocenter of UreC. The UreE protein probably delivers the nickel.</text>
</comment>
<accession>A0ABR6CP44</accession>
<dbReference type="EMBL" id="JACJHX010000003">
    <property type="protein sequence ID" value="MBA9026142.1"/>
    <property type="molecule type" value="Genomic_DNA"/>
</dbReference>
<keyword evidence="3" id="KW-0963">Cytoplasm</keyword>
<name>A0ABR6CP44_9BACI</name>
<dbReference type="Pfam" id="PF01774">
    <property type="entry name" value="UreD"/>
    <property type="match status" value="1"/>
</dbReference>
<proteinExistence type="inferred from homology"/>
<reference evidence="4 5" key="1">
    <citation type="submission" date="2020-08" db="EMBL/GenBank/DDBJ databases">
        <title>Genomic Encyclopedia of Type Strains, Phase IV (KMG-IV): sequencing the most valuable type-strain genomes for metagenomic binning, comparative biology and taxonomic classification.</title>
        <authorList>
            <person name="Goeker M."/>
        </authorList>
    </citation>
    <scope>NUCLEOTIDE SEQUENCE [LARGE SCALE GENOMIC DNA]</scope>
    <source>
        <strain evidence="4 5">DSM 105481</strain>
    </source>
</reference>
<evidence type="ECO:0000313" key="4">
    <source>
        <dbReference type="EMBL" id="MBA9026142.1"/>
    </source>
</evidence>
<keyword evidence="5" id="KW-1185">Reference proteome</keyword>
<dbReference type="InterPro" id="IPR002669">
    <property type="entry name" value="UreD"/>
</dbReference>
<evidence type="ECO:0000256" key="1">
    <source>
        <dbReference type="ARBA" id="ARBA00007177"/>
    </source>
</evidence>
<dbReference type="PANTHER" id="PTHR33643">
    <property type="entry name" value="UREASE ACCESSORY PROTEIN D"/>
    <property type="match status" value="1"/>
</dbReference>
<organism evidence="4 5">
    <name type="scientific">Peribacillus huizhouensis</name>
    <dbReference type="NCBI Taxonomy" id="1501239"/>
    <lineage>
        <taxon>Bacteria</taxon>
        <taxon>Bacillati</taxon>
        <taxon>Bacillota</taxon>
        <taxon>Bacilli</taxon>
        <taxon>Bacillales</taxon>
        <taxon>Bacillaceae</taxon>
        <taxon>Peribacillus</taxon>
    </lineage>
</organism>
<comment type="caution">
    <text evidence="4">The sequence shown here is derived from an EMBL/GenBank/DDBJ whole genome shotgun (WGS) entry which is preliminary data.</text>
</comment>
<evidence type="ECO:0000256" key="3">
    <source>
        <dbReference type="HAMAP-Rule" id="MF_01384"/>
    </source>
</evidence>
<evidence type="ECO:0000256" key="2">
    <source>
        <dbReference type="ARBA" id="ARBA00023186"/>
    </source>
</evidence>
<sequence>MGMTGEWKGTISVVGEKNYLTDSSRRPPLKVVNFSGEDGESIVYLASSSPGLFNGDRQEISCLLKEGAHLFLTDASATEIHPSLTKEECRQNQVFQLGKNSKFEYISEPLIPFKGSNYDGKMSIYMTEGAQAIIGEIITAGRVGRNEIFEYQCFQSSFEVYWDEQLQVWDSIRLIPESNLKENGILGDFTHISTLWILSDHIKIEHLQHIQNAILKDSEAFDGYGGASRLQNRGIVIRVLGHSTQTLQKVMKTCWDYFRQELFHLHPFDVLK</sequence>
<keyword evidence="3" id="KW-0996">Nickel insertion</keyword>
<protein>
    <recommendedName>
        <fullName evidence="3">Urease accessory protein UreD</fullName>
    </recommendedName>
</protein>
<dbReference type="HAMAP" id="MF_01384">
    <property type="entry name" value="UreD"/>
    <property type="match status" value="1"/>
</dbReference>
<comment type="subcellular location">
    <subcellularLocation>
        <location evidence="3">Cytoplasm</location>
    </subcellularLocation>
</comment>
<keyword evidence="2 3" id="KW-0143">Chaperone</keyword>